<dbReference type="RefSeq" id="WP_113630879.1">
    <property type="nucleotide sequence ID" value="NZ_QHCV01000052.1"/>
</dbReference>
<evidence type="ECO:0000313" key="2">
    <source>
        <dbReference type="EMBL" id="RAV31871.1"/>
    </source>
</evidence>
<keyword evidence="3" id="KW-1185">Reference proteome</keyword>
<feature type="transmembrane region" description="Helical" evidence="1">
    <location>
        <begin position="6"/>
        <end position="29"/>
    </location>
</feature>
<dbReference type="Proteomes" id="UP000251577">
    <property type="component" value="Unassembled WGS sequence"/>
</dbReference>
<name>A0A364V5H3_9CORY</name>
<organism evidence="2 3">
    <name type="scientific">Corynebacterium heidelbergense</name>
    <dbReference type="NCBI Taxonomy" id="2055947"/>
    <lineage>
        <taxon>Bacteria</taxon>
        <taxon>Bacillati</taxon>
        <taxon>Actinomycetota</taxon>
        <taxon>Actinomycetes</taxon>
        <taxon>Mycobacteriales</taxon>
        <taxon>Corynebacteriaceae</taxon>
        <taxon>Corynebacterium</taxon>
    </lineage>
</organism>
<feature type="transmembrane region" description="Helical" evidence="1">
    <location>
        <begin position="36"/>
        <end position="59"/>
    </location>
</feature>
<keyword evidence="1" id="KW-1133">Transmembrane helix</keyword>
<dbReference type="EMBL" id="QHCV01000052">
    <property type="protein sequence ID" value="RAV31871.1"/>
    <property type="molecule type" value="Genomic_DNA"/>
</dbReference>
<proteinExistence type="predicted"/>
<feature type="transmembrane region" description="Helical" evidence="1">
    <location>
        <begin position="115"/>
        <end position="139"/>
    </location>
</feature>
<protein>
    <submittedName>
        <fullName evidence="2">Uncharacterized protein</fullName>
    </submittedName>
</protein>
<keyword evidence="1" id="KW-0812">Transmembrane</keyword>
<dbReference type="AlphaFoldDB" id="A0A364V5H3"/>
<dbReference type="PROSITE" id="PS51257">
    <property type="entry name" value="PROKAR_LIPOPROTEIN"/>
    <property type="match status" value="1"/>
</dbReference>
<keyword evidence="1" id="KW-0472">Membrane</keyword>
<accession>A0A364V5H3</accession>
<gene>
    <name evidence="2" type="ORF">DLJ54_06060</name>
</gene>
<reference evidence="2 3" key="1">
    <citation type="journal article" date="2018" name="Syst. Appl. Microbiol.">
        <title>Corynebacterium heidelbergense sp. nov., isolated from the preen glands of Egyptian geese (Alopochen aegyptiacus).</title>
        <authorList>
            <person name="Braun M.S."/>
            <person name="Wang E."/>
            <person name="Zimmermann S."/>
            <person name="Wink M."/>
        </authorList>
    </citation>
    <scope>NUCLEOTIDE SEQUENCE [LARGE SCALE GENOMIC DNA]</scope>
    <source>
        <strain evidence="2 3">647</strain>
    </source>
</reference>
<evidence type="ECO:0000256" key="1">
    <source>
        <dbReference type="SAM" id="Phobius"/>
    </source>
</evidence>
<sequence>MKLKVIRLMLAGWWAVLFGGCLALIANLLRDPDLVFGITFSIAAFGILLLFCAIPLIFWPNIIPPSLERVTTGPGVLVVENRWLGQQIIWSAILPQPGVIAMYVDPAMRLNRSDLFHLCASMSSSLALVGLLAFLCRYWPLMYRYEFRKNKITYDAGNRGFARVDITFGAVVFERRPSSIAVRFEGAAAKSLKHSVVLGRKLEKNSEEATVKIPGSQDVTKSWKPLLSAETLDEIEAFYTSGSVPSSRDIDKGP</sequence>
<evidence type="ECO:0000313" key="3">
    <source>
        <dbReference type="Proteomes" id="UP000251577"/>
    </source>
</evidence>
<comment type="caution">
    <text evidence="2">The sequence shown here is derived from an EMBL/GenBank/DDBJ whole genome shotgun (WGS) entry which is preliminary data.</text>
</comment>